<keyword evidence="3" id="KW-1185">Reference proteome</keyword>
<feature type="compositionally biased region" description="Low complexity" evidence="1">
    <location>
        <begin position="118"/>
        <end position="145"/>
    </location>
</feature>
<feature type="region of interest" description="Disordered" evidence="1">
    <location>
        <begin position="38"/>
        <end position="57"/>
    </location>
</feature>
<keyword evidence="2" id="KW-1133">Transmembrane helix</keyword>
<feature type="transmembrane region" description="Helical" evidence="2">
    <location>
        <begin position="285"/>
        <end position="305"/>
    </location>
</feature>
<organism evidence="3 4">
    <name type="scientific">Panagrolaimus superbus</name>
    <dbReference type="NCBI Taxonomy" id="310955"/>
    <lineage>
        <taxon>Eukaryota</taxon>
        <taxon>Metazoa</taxon>
        <taxon>Ecdysozoa</taxon>
        <taxon>Nematoda</taxon>
        <taxon>Chromadorea</taxon>
        <taxon>Rhabditida</taxon>
        <taxon>Tylenchina</taxon>
        <taxon>Panagrolaimomorpha</taxon>
        <taxon>Panagrolaimoidea</taxon>
        <taxon>Panagrolaimidae</taxon>
        <taxon>Panagrolaimus</taxon>
    </lineage>
</organism>
<protein>
    <submittedName>
        <fullName evidence="4">Uncharacterized protein</fullName>
    </submittedName>
</protein>
<dbReference type="Proteomes" id="UP000887577">
    <property type="component" value="Unplaced"/>
</dbReference>
<feature type="compositionally biased region" description="Basic and acidic residues" evidence="1">
    <location>
        <begin position="38"/>
        <end position="54"/>
    </location>
</feature>
<evidence type="ECO:0000313" key="3">
    <source>
        <dbReference type="Proteomes" id="UP000887577"/>
    </source>
</evidence>
<feature type="compositionally biased region" description="Polar residues" evidence="1">
    <location>
        <begin position="146"/>
        <end position="169"/>
    </location>
</feature>
<feature type="compositionally biased region" description="Low complexity" evidence="1">
    <location>
        <begin position="74"/>
        <end position="92"/>
    </location>
</feature>
<reference evidence="4" key="1">
    <citation type="submission" date="2022-11" db="UniProtKB">
        <authorList>
            <consortium name="WormBaseParasite"/>
        </authorList>
    </citation>
    <scope>IDENTIFICATION</scope>
</reference>
<feature type="transmembrane region" description="Helical" evidence="2">
    <location>
        <begin position="252"/>
        <end position="273"/>
    </location>
</feature>
<evidence type="ECO:0000313" key="4">
    <source>
        <dbReference type="WBParaSite" id="PSU_v2.g14878.t1"/>
    </source>
</evidence>
<accession>A0A914YBL3</accession>
<keyword evidence="2" id="KW-0812">Transmembrane</keyword>
<feature type="region of interest" description="Disordered" evidence="1">
    <location>
        <begin position="74"/>
        <end position="169"/>
    </location>
</feature>
<evidence type="ECO:0000256" key="2">
    <source>
        <dbReference type="SAM" id="Phobius"/>
    </source>
</evidence>
<sequence length="458" mass="52533">MSVDRVSTAEYTIPSIRTTKIESTQPPSLQNAYNECEKNAEDEGTIRGFEKKSDAAQSSSNILTISQSLQGSSIGIKDQQQQQQQQKQLQQKHSIPTTTSKDKLKTAEHVIEPPKHLQSQNQNQKQQSDPTQTSAATTQASSIQQKPKNSVSPPQTISPSAKNSAKNNYVKSGSYMKVDSAYKRANANLRSPKSRSNTTLRDVASLDTAISESSLKPSTQSTKTCIEWDEKKIVTKVNLNSKKAPQIFCFNIRWILLIWGLLLCCYDSTMLMTNIFSNIVFLEHTYHFIFILTFPSGPALFYLMISEKVKIFCWKTHISCQIFRILMNIYLFLDYYCAWLDSLDELKDFQQITIQYHDHEEKKWIPKEMDTEIEKNIRIYFAVSLSILGIVTVLTIIFFGFAMNLYYYEKEALKRKQEKWRRRINKILESHQTFIPPETEEMSSDIASSTKLSLVSKK</sequence>
<evidence type="ECO:0000256" key="1">
    <source>
        <dbReference type="SAM" id="MobiDB-lite"/>
    </source>
</evidence>
<dbReference type="WBParaSite" id="PSU_v2.g14878.t1">
    <property type="protein sequence ID" value="PSU_v2.g14878.t1"/>
    <property type="gene ID" value="PSU_v2.g14878"/>
</dbReference>
<feature type="compositionally biased region" description="Basic and acidic residues" evidence="1">
    <location>
        <begin position="100"/>
        <end position="115"/>
    </location>
</feature>
<name>A0A914YBL3_9BILA</name>
<proteinExistence type="predicted"/>
<keyword evidence="2" id="KW-0472">Membrane</keyword>
<feature type="transmembrane region" description="Helical" evidence="2">
    <location>
        <begin position="379"/>
        <end position="407"/>
    </location>
</feature>
<dbReference type="AlphaFoldDB" id="A0A914YBL3"/>